<reference evidence="6" key="1">
    <citation type="journal article" date="2015" name="Genome Announc.">
        <title>Draft genome sequence of Talaromyces cellulolyticus strain Y-94, a source of lignocellulosic biomass-degrading enzymes.</title>
        <authorList>
            <person name="Fujii T."/>
            <person name="Koike H."/>
            <person name="Sawayama S."/>
            <person name="Yano S."/>
            <person name="Inoue H."/>
        </authorList>
    </citation>
    <scope>NUCLEOTIDE SEQUENCE [LARGE SCALE GENOMIC DNA]</scope>
    <source>
        <strain evidence="6">Y-94</strain>
    </source>
</reference>
<dbReference type="Proteomes" id="UP000053095">
    <property type="component" value="Unassembled WGS sequence"/>
</dbReference>
<dbReference type="SUPFAM" id="SSF54106">
    <property type="entry name" value="LysM domain"/>
    <property type="match status" value="1"/>
</dbReference>
<name>A0A0B8N2Y2_TALPI</name>
<dbReference type="Gene3D" id="3.10.350.10">
    <property type="entry name" value="LysM domain"/>
    <property type="match status" value="2"/>
</dbReference>
<dbReference type="GO" id="GO:0008061">
    <property type="term" value="F:chitin binding"/>
    <property type="evidence" value="ECO:0007669"/>
    <property type="project" value="UniProtKB-KW"/>
</dbReference>
<evidence type="ECO:0000313" key="5">
    <source>
        <dbReference type="EMBL" id="GAM33685.1"/>
    </source>
</evidence>
<dbReference type="SMART" id="SM00257">
    <property type="entry name" value="LysM"/>
    <property type="match status" value="1"/>
</dbReference>
<keyword evidence="1" id="KW-0147">Chitin-binding</keyword>
<proteinExistence type="predicted"/>
<dbReference type="PANTHER" id="PTHR34997">
    <property type="entry name" value="AM15"/>
    <property type="match status" value="1"/>
</dbReference>
<dbReference type="AlphaFoldDB" id="A0A0B8N2Y2"/>
<evidence type="ECO:0000313" key="6">
    <source>
        <dbReference type="Proteomes" id="UP000053095"/>
    </source>
</evidence>
<protein>
    <recommendedName>
        <fullName evidence="4">LysM domain-containing protein</fullName>
    </recommendedName>
</protein>
<feature type="signal peptide" evidence="3">
    <location>
        <begin position="1"/>
        <end position="16"/>
    </location>
</feature>
<evidence type="ECO:0000256" key="1">
    <source>
        <dbReference type="ARBA" id="ARBA00022669"/>
    </source>
</evidence>
<keyword evidence="6" id="KW-1185">Reference proteome</keyword>
<evidence type="ECO:0000259" key="4">
    <source>
        <dbReference type="PROSITE" id="PS51782"/>
    </source>
</evidence>
<feature type="domain" description="LysM" evidence="4">
    <location>
        <begin position="55"/>
        <end position="102"/>
    </location>
</feature>
<organism evidence="5 6">
    <name type="scientific">Talaromyces pinophilus</name>
    <name type="common">Penicillium pinophilum</name>
    <dbReference type="NCBI Taxonomy" id="128442"/>
    <lineage>
        <taxon>Eukaryota</taxon>
        <taxon>Fungi</taxon>
        <taxon>Dikarya</taxon>
        <taxon>Ascomycota</taxon>
        <taxon>Pezizomycotina</taxon>
        <taxon>Eurotiomycetes</taxon>
        <taxon>Eurotiomycetidae</taxon>
        <taxon>Eurotiales</taxon>
        <taxon>Trichocomaceae</taxon>
        <taxon>Talaromyces</taxon>
        <taxon>Talaromyces sect. Talaromyces</taxon>
    </lineage>
</organism>
<gene>
    <name evidence="5" type="ORF">TCE0_011r00775</name>
</gene>
<sequence>MYLLTSILLAFGAVKADSFYDDVVPGLVRWQTSSRVALSSPDEPAMTGTISTCNEWYDVVANDTCDAVAESFGITLSQFLAWNPAVSSDCSKNFDIGDSYCVGCDDTVLHPLREYDNRIKHVDQLSVATIPNSTWAALILLSPGNRWYQAFSGDDYDTIVAQFDTWMDINDFIAWSPSVGTNCTSIYYGYWYCVGIQPQSSMIDNGTATSQWFPT</sequence>
<dbReference type="InterPro" id="IPR036779">
    <property type="entry name" value="LysM_dom_sf"/>
</dbReference>
<feature type="chain" id="PRO_5002122041" description="LysM domain-containing protein" evidence="3">
    <location>
        <begin position="17"/>
        <end position="215"/>
    </location>
</feature>
<dbReference type="PROSITE" id="PS51782">
    <property type="entry name" value="LYSM"/>
    <property type="match status" value="1"/>
</dbReference>
<evidence type="ECO:0000256" key="3">
    <source>
        <dbReference type="SAM" id="SignalP"/>
    </source>
</evidence>
<keyword evidence="2" id="KW-0843">Virulence</keyword>
<dbReference type="CDD" id="cd00118">
    <property type="entry name" value="LysM"/>
    <property type="match status" value="1"/>
</dbReference>
<dbReference type="EMBL" id="DF933807">
    <property type="protein sequence ID" value="GAM33685.1"/>
    <property type="molecule type" value="Genomic_DNA"/>
</dbReference>
<dbReference type="Pfam" id="PF01476">
    <property type="entry name" value="LysM"/>
    <property type="match status" value="1"/>
</dbReference>
<dbReference type="InterPro" id="IPR052210">
    <property type="entry name" value="LysM1-like"/>
</dbReference>
<accession>A0A0B8N2Y2</accession>
<evidence type="ECO:0000256" key="2">
    <source>
        <dbReference type="ARBA" id="ARBA00023026"/>
    </source>
</evidence>
<dbReference type="PANTHER" id="PTHR34997:SF1">
    <property type="entry name" value="PEPTIDOGLYCAN-BINDING LYSIN DOMAIN"/>
    <property type="match status" value="1"/>
</dbReference>
<dbReference type="InterPro" id="IPR018392">
    <property type="entry name" value="LysM"/>
</dbReference>
<keyword evidence="3" id="KW-0732">Signal</keyword>